<dbReference type="EMBL" id="LAZR01069027">
    <property type="protein sequence ID" value="KKK48509.1"/>
    <property type="molecule type" value="Genomic_DNA"/>
</dbReference>
<reference evidence="1" key="1">
    <citation type="journal article" date="2015" name="Nature">
        <title>Complex archaea that bridge the gap between prokaryotes and eukaryotes.</title>
        <authorList>
            <person name="Spang A."/>
            <person name="Saw J.H."/>
            <person name="Jorgensen S.L."/>
            <person name="Zaremba-Niedzwiedzka K."/>
            <person name="Martijn J."/>
            <person name="Lind A.E."/>
            <person name="van Eijk R."/>
            <person name="Schleper C."/>
            <person name="Guy L."/>
            <person name="Ettema T.J."/>
        </authorList>
    </citation>
    <scope>NUCLEOTIDE SEQUENCE</scope>
</reference>
<sequence>FTEEGNYPFLISKEYVEAKKVEWGEDNPLYEVYVKGDFPSGETDRLIPFGLAELAINRTIKVAKEETLAIGVDTARFGGDESALYIRHGGKVIRSSFWKKCDTEATIGRIVHEIGWVRDKYEQVPTVSIDEGYNPGVVDALKGMNYRINAVSFQGKAKDSKVFANVRAEMYWNLADLFKTGEIDIPNDKTLLKQVTDIKKKPLNRNDQIIIESKDDMKARGLKSPDRADALALCFMNPVHRTPTVRWL</sequence>
<dbReference type="Gene3D" id="3.30.420.240">
    <property type="match status" value="1"/>
</dbReference>
<organism evidence="1">
    <name type="scientific">marine sediment metagenome</name>
    <dbReference type="NCBI Taxonomy" id="412755"/>
    <lineage>
        <taxon>unclassified sequences</taxon>
        <taxon>metagenomes</taxon>
        <taxon>ecological metagenomes</taxon>
    </lineage>
</organism>
<comment type="caution">
    <text evidence="1">The sequence shown here is derived from an EMBL/GenBank/DDBJ whole genome shotgun (WGS) entry which is preliminary data.</text>
</comment>
<gene>
    <name evidence="1" type="ORF">LCGC14_3144390</name>
</gene>
<protein>
    <recommendedName>
        <fullName evidence="2">Terminase large subunit gp17-like C-terminal domain-containing protein</fullName>
    </recommendedName>
</protein>
<evidence type="ECO:0008006" key="2">
    <source>
        <dbReference type="Google" id="ProtNLM"/>
    </source>
</evidence>
<dbReference type="AlphaFoldDB" id="A0A0F8Y2V4"/>
<name>A0A0F8Y2V4_9ZZZZ</name>
<accession>A0A0F8Y2V4</accession>
<proteinExistence type="predicted"/>
<evidence type="ECO:0000313" key="1">
    <source>
        <dbReference type="EMBL" id="KKK48509.1"/>
    </source>
</evidence>
<feature type="non-terminal residue" evidence="1">
    <location>
        <position position="1"/>
    </location>
</feature>